<dbReference type="InterPro" id="IPR006260">
    <property type="entry name" value="TonB/TolA_C"/>
</dbReference>
<dbReference type="EMBL" id="JAAEDH010000031">
    <property type="protein sequence ID" value="MBR0657347.1"/>
    <property type="molecule type" value="Genomic_DNA"/>
</dbReference>
<dbReference type="NCBIfam" id="TIGR01352">
    <property type="entry name" value="tonB_Cterm"/>
    <property type="match status" value="1"/>
</dbReference>
<dbReference type="RefSeq" id="WP_211876210.1">
    <property type="nucleotide sequence ID" value="NZ_JAAEDH010000031.1"/>
</dbReference>
<organism evidence="12 13">
    <name type="scientific">Plastoroseomonas arctica</name>
    <dbReference type="NCBI Taxonomy" id="1509237"/>
    <lineage>
        <taxon>Bacteria</taxon>
        <taxon>Pseudomonadati</taxon>
        <taxon>Pseudomonadota</taxon>
        <taxon>Alphaproteobacteria</taxon>
        <taxon>Acetobacterales</taxon>
        <taxon>Acetobacteraceae</taxon>
        <taxon>Plastoroseomonas</taxon>
    </lineage>
</organism>
<keyword evidence="8" id="KW-1133">Transmembrane helix</keyword>
<evidence type="ECO:0000256" key="8">
    <source>
        <dbReference type="ARBA" id="ARBA00022989"/>
    </source>
</evidence>
<keyword evidence="9" id="KW-0472">Membrane</keyword>
<accession>A0AAF1JYV7</accession>
<proteinExistence type="inferred from homology"/>
<evidence type="ECO:0000256" key="7">
    <source>
        <dbReference type="ARBA" id="ARBA00022927"/>
    </source>
</evidence>
<dbReference type="InterPro" id="IPR051045">
    <property type="entry name" value="TonB-dependent_transducer"/>
</dbReference>
<keyword evidence="13" id="KW-1185">Reference proteome</keyword>
<dbReference type="Gene3D" id="3.30.1150.10">
    <property type="match status" value="1"/>
</dbReference>
<sequence length="119" mass="12716">PAPPAVAAPGPSTAPTPAATPGTNLTPNYVSLLLAALERHKRYPSSARARRAQGVAILRFHLARDGRLLDWHIDRTSGDLELDDAVADMIRSASPLPAPPAEVVGDRLELVVPVRFTLR</sequence>
<dbReference type="GO" id="GO:0098797">
    <property type="term" value="C:plasma membrane protein complex"/>
    <property type="evidence" value="ECO:0007669"/>
    <property type="project" value="TreeGrafter"/>
</dbReference>
<evidence type="ECO:0000256" key="5">
    <source>
        <dbReference type="ARBA" id="ARBA00022519"/>
    </source>
</evidence>
<comment type="caution">
    <text evidence="12">The sequence shown here is derived from an EMBL/GenBank/DDBJ whole genome shotgun (WGS) entry which is preliminary data.</text>
</comment>
<evidence type="ECO:0000256" key="1">
    <source>
        <dbReference type="ARBA" id="ARBA00004383"/>
    </source>
</evidence>
<dbReference type="AlphaFoldDB" id="A0AAF1JYV7"/>
<name>A0AAF1JYV7_9PROT</name>
<dbReference type="GO" id="GO:0055085">
    <property type="term" value="P:transmembrane transport"/>
    <property type="evidence" value="ECO:0007669"/>
    <property type="project" value="InterPro"/>
</dbReference>
<dbReference type="PANTHER" id="PTHR33446:SF2">
    <property type="entry name" value="PROTEIN TONB"/>
    <property type="match status" value="1"/>
</dbReference>
<dbReference type="GO" id="GO:0031992">
    <property type="term" value="F:energy transducer activity"/>
    <property type="evidence" value="ECO:0007669"/>
    <property type="project" value="TreeGrafter"/>
</dbReference>
<evidence type="ECO:0000256" key="3">
    <source>
        <dbReference type="ARBA" id="ARBA00022448"/>
    </source>
</evidence>
<dbReference type="InterPro" id="IPR037682">
    <property type="entry name" value="TonB_C"/>
</dbReference>
<dbReference type="Pfam" id="PF03544">
    <property type="entry name" value="TonB_C"/>
    <property type="match status" value="1"/>
</dbReference>
<feature type="region of interest" description="Disordered" evidence="10">
    <location>
        <begin position="1"/>
        <end position="23"/>
    </location>
</feature>
<comment type="similarity">
    <text evidence="2">Belongs to the TonB family.</text>
</comment>
<keyword evidence="7" id="KW-0653">Protein transport</keyword>
<dbReference type="PANTHER" id="PTHR33446">
    <property type="entry name" value="PROTEIN TONB-RELATED"/>
    <property type="match status" value="1"/>
</dbReference>
<evidence type="ECO:0000259" key="11">
    <source>
        <dbReference type="PROSITE" id="PS52015"/>
    </source>
</evidence>
<protein>
    <submittedName>
        <fullName evidence="12">Energy transducer TonB</fullName>
    </submittedName>
</protein>
<evidence type="ECO:0000313" key="13">
    <source>
        <dbReference type="Proteomes" id="UP001196068"/>
    </source>
</evidence>
<evidence type="ECO:0000256" key="4">
    <source>
        <dbReference type="ARBA" id="ARBA00022475"/>
    </source>
</evidence>
<evidence type="ECO:0000256" key="10">
    <source>
        <dbReference type="SAM" id="MobiDB-lite"/>
    </source>
</evidence>
<dbReference type="PROSITE" id="PS52015">
    <property type="entry name" value="TONB_CTD"/>
    <property type="match status" value="1"/>
</dbReference>
<gene>
    <name evidence="12" type="ORF">GXW79_19890</name>
</gene>
<reference evidence="12" key="2">
    <citation type="journal article" date="2021" name="Syst. Appl. Microbiol.">
        <title>Roseomonas hellenica sp. nov., isolated from roots of wild-growing Alkanna tinctoria.</title>
        <authorList>
            <person name="Rat A."/>
            <person name="Naranjo H.D."/>
            <person name="Lebbe L."/>
            <person name="Cnockaert M."/>
            <person name="Krigas N."/>
            <person name="Grigoriadou K."/>
            <person name="Maloupa E."/>
            <person name="Willems A."/>
        </authorList>
    </citation>
    <scope>NUCLEOTIDE SEQUENCE</scope>
    <source>
        <strain evidence="12">LMG 28251</strain>
    </source>
</reference>
<evidence type="ECO:0000256" key="2">
    <source>
        <dbReference type="ARBA" id="ARBA00006555"/>
    </source>
</evidence>
<comment type="subcellular location">
    <subcellularLocation>
        <location evidence="1">Cell inner membrane</location>
        <topology evidence="1">Single-pass membrane protein</topology>
        <orientation evidence="1">Periplasmic side</orientation>
    </subcellularLocation>
</comment>
<keyword evidence="4" id="KW-1003">Cell membrane</keyword>
<evidence type="ECO:0000256" key="9">
    <source>
        <dbReference type="ARBA" id="ARBA00023136"/>
    </source>
</evidence>
<keyword evidence="6" id="KW-0812">Transmembrane</keyword>
<evidence type="ECO:0000313" key="12">
    <source>
        <dbReference type="EMBL" id="MBR0657347.1"/>
    </source>
</evidence>
<evidence type="ECO:0000256" key="6">
    <source>
        <dbReference type="ARBA" id="ARBA00022692"/>
    </source>
</evidence>
<feature type="non-terminal residue" evidence="12">
    <location>
        <position position="1"/>
    </location>
</feature>
<dbReference type="GO" id="GO:0015031">
    <property type="term" value="P:protein transport"/>
    <property type="evidence" value="ECO:0007669"/>
    <property type="project" value="UniProtKB-KW"/>
</dbReference>
<reference evidence="12" key="1">
    <citation type="submission" date="2020-01" db="EMBL/GenBank/DDBJ databases">
        <authorList>
            <person name="Rat A."/>
        </authorList>
    </citation>
    <scope>NUCLEOTIDE SEQUENCE</scope>
    <source>
        <strain evidence="12">LMG 28251</strain>
    </source>
</reference>
<dbReference type="SUPFAM" id="SSF74653">
    <property type="entry name" value="TolA/TonB C-terminal domain"/>
    <property type="match status" value="1"/>
</dbReference>
<feature type="compositionally biased region" description="Low complexity" evidence="10">
    <location>
        <begin position="7"/>
        <end position="23"/>
    </location>
</feature>
<keyword evidence="5" id="KW-0997">Cell inner membrane</keyword>
<keyword evidence="3" id="KW-0813">Transport</keyword>
<feature type="domain" description="TonB C-terminal" evidence="11">
    <location>
        <begin position="28"/>
        <end position="119"/>
    </location>
</feature>
<dbReference type="Proteomes" id="UP001196068">
    <property type="component" value="Unassembled WGS sequence"/>
</dbReference>